<gene>
    <name evidence="2" type="ORF">SMN809_LOCUS70309</name>
</gene>
<evidence type="ECO:0000313" key="3">
    <source>
        <dbReference type="Proteomes" id="UP000676336"/>
    </source>
</evidence>
<feature type="compositionally biased region" description="Polar residues" evidence="1">
    <location>
        <begin position="89"/>
        <end position="107"/>
    </location>
</feature>
<evidence type="ECO:0000256" key="1">
    <source>
        <dbReference type="SAM" id="MobiDB-lite"/>
    </source>
</evidence>
<reference evidence="2" key="1">
    <citation type="submission" date="2021-02" db="EMBL/GenBank/DDBJ databases">
        <authorList>
            <person name="Nowell W R."/>
        </authorList>
    </citation>
    <scope>NUCLEOTIDE SEQUENCE</scope>
</reference>
<name>A0A8S3HSD3_9BILA</name>
<protein>
    <submittedName>
        <fullName evidence="2">Uncharacterized protein</fullName>
    </submittedName>
</protein>
<dbReference type="EMBL" id="CAJOBI010321193">
    <property type="protein sequence ID" value="CAF5185365.1"/>
    <property type="molecule type" value="Genomic_DNA"/>
</dbReference>
<feature type="region of interest" description="Disordered" evidence="1">
    <location>
        <begin position="82"/>
        <end position="121"/>
    </location>
</feature>
<accession>A0A8S3HSD3</accession>
<feature type="compositionally biased region" description="Low complexity" evidence="1">
    <location>
        <begin position="31"/>
        <end position="47"/>
    </location>
</feature>
<feature type="compositionally biased region" description="Low complexity" evidence="1">
    <location>
        <begin position="108"/>
        <end position="121"/>
    </location>
</feature>
<evidence type="ECO:0000313" key="2">
    <source>
        <dbReference type="EMBL" id="CAF5185365.1"/>
    </source>
</evidence>
<organism evidence="2 3">
    <name type="scientific">Rotaria magnacalcarata</name>
    <dbReference type="NCBI Taxonomy" id="392030"/>
    <lineage>
        <taxon>Eukaryota</taxon>
        <taxon>Metazoa</taxon>
        <taxon>Spiralia</taxon>
        <taxon>Gnathifera</taxon>
        <taxon>Rotifera</taxon>
        <taxon>Eurotatoria</taxon>
        <taxon>Bdelloidea</taxon>
        <taxon>Philodinida</taxon>
        <taxon>Philodinidae</taxon>
        <taxon>Rotaria</taxon>
    </lineage>
</organism>
<proteinExistence type="predicted"/>
<feature type="compositionally biased region" description="Polar residues" evidence="1">
    <location>
        <begin position="1"/>
        <end position="18"/>
    </location>
</feature>
<dbReference type="AlphaFoldDB" id="A0A8S3HSD3"/>
<sequence length="121" mass="13701">MSNNTSQSNHFNYTTRSSASKRHQQQQQSIAMNNFNSSNNMAFNYEEPPYPYPYPYSNGPSMDMQPFYYPSPMPMNYTPYYPTPSSPTHGSAQQICYPPNGTNQLPYTGNSTSHSSSNGRN</sequence>
<dbReference type="Proteomes" id="UP000676336">
    <property type="component" value="Unassembled WGS sequence"/>
</dbReference>
<comment type="caution">
    <text evidence="2">The sequence shown here is derived from an EMBL/GenBank/DDBJ whole genome shotgun (WGS) entry which is preliminary data.</text>
</comment>
<feature type="region of interest" description="Disordered" evidence="1">
    <location>
        <begin position="1"/>
        <end position="56"/>
    </location>
</feature>